<accession>A0ABQ2ZZP2</accession>
<evidence type="ECO:0000313" key="2">
    <source>
        <dbReference type="Proteomes" id="UP000600946"/>
    </source>
</evidence>
<dbReference type="GeneID" id="96290185"/>
<keyword evidence="2" id="KW-1185">Reference proteome</keyword>
<dbReference type="NCBIfam" id="NF041886">
    <property type="entry name" value="Rmf_CrpP_fam"/>
    <property type="match status" value="1"/>
</dbReference>
<dbReference type="EMBL" id="BMUU01000003">
    <property type="protein sequence ID" value="GGY28003.1"/>
    <property type="molecule type" value="Genomic_DNA"/>
</dbReference>
<organism evidence="1 2">
    <name type="scientific">Streptomyces xanthochromogenes</name>
    <dbReference type="NCBI Taxonomy" id="67384"/>
    <lineage>
        <taxon>Bacteria</taxon>
        <taxon>Bacillati</taxon>
        <taxon>Actinomycetota</taxon>
        <taxon>Actinomycetes</taxon>
        <taxon>Kitasatosporales</taxon>
        <taxon>Streptomycetaceae</taxon>
        <taxon>Streptomyces</taxon>
    </lineage>
</organism>
<gene>
    <name evidence="1" type="ORF">GCM10010326_21960</name>
</gene>
<comment type="caution">
    <text evidence="1">The sequence shown here is derived from an EMBL/GenBank/DDBJ whole genome shotgun (WGS) entry which is preliminary data.</text>
</comment>
<dbReference type="InterPro" id="IPR007040">
    <property type="entry name" value="Ribosome_modulation_factor"/>
</dbReference>
<reference evidence="2" key="1">
    <citation type="journal article" date="2019" name="Int. J. Syst. Evol. Microbiol.">
        <title>The Global Catalogue of Microorganisms (GCM) 10K type strain sequencing project: providing services to taxonomists for standard genome sequencing and annotation.</title>
        <authorList>
            <consortium name="The Broad Institute Genomics Platform"/>
            <consortium name="The Broad Institute Genome Sequencing Center for Infectious Disease"/>
            <person name="Wu L."/>
            <person name="Ma J."/>
        </authorList>
    </citation>
    <scope>NUCLEOTIDE SEQUENCE [LARGE SCALE GENOMIC DNA]</scope>
    <source>
        <strain evidence="2">JCM 4594</strain>
    </source>
</reference>
<dbReference type="Proteomes" id="UP000600946">
    <property type="component" value="Unassembled WGS sequence"/>
</dbReference>
<name>A0ABQ2ZZP2_9ACTN</name>
<dbReference type="RefSeq" id="WP_190026916.1">
    <property type="nucleotide sequence ID" value="NZ_BMUU01000003.1"/>
</dbReference>
<dbReference type="Pfam" id="PF04957">
    <property type="entry name" value="RMF"/>
    <property type="match status" value="1"/>
</dbReference>
<protein>
    <submittedName>
        <fullName evidence="1">Uncharacterized protein</fullName>
    </submittedName>
</protein>
<sequence>MAFREDAVRARADGIAAGRAGHPVTRCPRFTDPRLTAAWVRGYAAAVRPAP</sequence>
<proteinExistence type="predicted"/>
<evidence type="ECO:0000313" key="1">
    <source>
        <dbReference type="EMBL" id="GGY28003.1"/>
    </source>
</evidence>